<evidence type="ECO:0000256" key="4">
    <source>
        <dbReference type="ARBA" id="ARBA00022679"/>
    </source>
</evidence>
<evidence type="ECO:0000256" key="1">
    <source>
        <dbReference type="ARBA" id="ARBA00000085"/>
    </source>
</evidence>
<dbReference type="InterPro" id="IPR050428">
    <property type="entry name" value="TCS_sensor_his_kinase"/>
</dbReference>
<evidence type="ECO:0000313" key="11">
    <source>
        <dbReference type="Proteomes" id="UP000292424"/>
    </source>
</evidence>
<organism evidence="10 11">
    <name type="scientific">Rhizosphaericola mali</name>
    <dbReference type="NCBI Taxonomy" id="2545455"/>
    <lineage>
        <taxon>Bacteria</taxon>
        <taxon>Pseudomonadati</taxon>
        <taxon>Bacteroidota</taxon>
        <taxon>Chitinophagia</taxon>
        <taxon>Chitinophagales</taxon>
        <taxon>Chitinophagaceae</taxon>
        <taxon>Rhizosphaericola</taxon>
    </lineage>
</organism>
<dbReference type="SMART" id="SM00388">
    <property type="entry name" value="HisKA"/>
    <property type="match status" value="1"/>
</dbReference>
<feature type="transmembrane region" description="Helical" evidence="8">
    <location>
        <begin position="131"/>
        <end position="152"/>
    </location>
</feature>
<dbReference type="EC" id="2.7.13.3" evidence="2"/>
<keyword evidence="5 8" id="KW-0812">Transmembrane</keyword>
<dbReference type="GO" id="GO:0005886">
    <property type="term" value="C:plasma membrane"/>
    <property type="evidence" value="ECO:0007669"/>
    <property type="project" value="TreeGrafter"/>
</dbReference>
<keyword evidence="8" id="KW-0472">Membrane</keyword>
<dbReference type="Proteomes" id="UP000292424">
    <property type="component" value="Chromosome"/>
</dbReference>
<dbReference type="Gene3D" id="3.30.565.10">
    <property type="entry name" value="Histidine kinase-like ATPase, C-terminal domain"/>
    <property type="match status" value="1"/>
</dbReference>
<dbReference type="KEGG" id="arac:E0W69_001710"/>
<dbReference type="SUPFAM" id="SSF55874">
    <property type="entry name" value="ATPase domain of HSP90 chaperone/DNA topoisomerase II/histidine kinase"/>
    <property type="match status" value="1"/>
</dbReference>
<accession>A0A5P2G0T7</accession>
<dbReference type="RefSeq" id="WP_131328307.1">
    <property type="nucleotide sequence ID" value="NZ_CP044016.1"/>
</dbReference>
<dbReference type="GO" id="GO:0000155">
    <property type="term" value="F:phosphorelay sensor kinase activity"/>
    <property type="evidence" value="ECO:0007669"/>
    <property type="project" value="InterPro"/>
</dbReference>
<keyword evidence="6 10" id="KW-0418">Kinase</keyword>
<reference evidence="10 11" key="1">
    <citation type="submission" date="2019-09" db="EMBL/GenBank/DDBJ databases">
        <title>Complete genome sequence of Arachidicoccus sp. B3-10 isolated from apple orchard soil.</title>
        <authorList>
            <person name="Kim H.S."/>
            <person name="Han K.-I."/>
            <person name="Suh M.K."/>
            <person name="Lee K.C."/>
            <person name="Eom M.K."/>
            <person name="Kim J.-S."/>
            <person name="Kang S.W."/>
            <person name="Sin Y."/>
            <person name="Lee J.-S."/>
        </authorList>
    </citation>
    <scope>NUCLEOTIDE SEQUENCE [LARGE SCALE GENOMIC DNA]</scope>
    <source>
        <strain evidence="10 11">B3-10</strain>
    </source>
</reference>
<protein>
    <recommendedName>
        <fullName evidence="2">histidine kinase</fullName>
        <ecNumber evidence="2">2.7.13.3</ecNumber>
    </recommendedName>
</protein>
<feature type="domain" description="Histidine kinase" evidence="9">
    <location>
        <begin position="220"/>
        <end position="422"/>
    </location>
</feature>
<dbReference type="InterPro" id="IPR003594">
    <property type="entry name" value="HATPase_dom"/>
</dbReference>
<feature type="transmembrane region" description="Helical" evidence="8">
    <location>
        <begin position="12"/>
        <end position="34"/>
    </location>
</feature>
<evidence type="ECO:0000256" key="8">
    <source>
        <dbReference type="SAM" id="Phobius"/>
    </source>
</evidence>
<evidence type="ECO:0000256" key="6">
    <source>
        <dbReference type="ARBA" id="ARBA00022777"/>
    </source>
</evidence>
<evidence type="ECO:0000256" key="5">
    <source>
        <dbReference type="ARBA" id="ARBA00022692"/>
    </source>
</evidence>
<keyword evidence="3" id="KW-0597">Phosphoprotein</keyword>
<evidence type="ECO:0000259" key="9">
    <source>
        <dbReference type="PROSITE" id="PS50109"/>
    </source>
</evidence>
<dbReference type="EMBL" id="CP044016">
    <property type="protein sequence ID" value="QES87430.1"/>
    <property type="molecule type" value="Genomic_DNA"/>
</dbReference>
<keyword evidence="11" id="KW-1185">Reference proteome</keyword>
<dbReference type="PANTHER" id="PTHR45436">
    <property type="entry name" value="SENSOR HISTIDINE KINASE YKOH"/>
    <property type="match status" value="1"/>
</dbReference>
<dbReference type="Gene3D" id="1.10.287.130">
    <property type="match status" value="1"/>
</dbReference>
<dbReference type="PROSITE" id="PS50109">
    <property type="entry name" value="HIS_KIN"/>
    <property type="match status" value="1"/>
</dbReference>
<evidence type="ECO:0000256" key="7">
    <source>
        <dbReference type="ARBA" id="ARBA00022989"/>
    </source>
</evidence>
<proteinExistence type="predicted"/>
<evidence type="ECO:0000256" key="2">
    <source>
        <dbReference type="ARBA" id="ARBA00012438"/>
    </source>
</evidence>
<name>A0A5P2G0T7_9BACT</name>
<gene>
    <name evidence="10" type="ORF">E0W69_001710</name>
</gene>
<keyword evidence="7 8" id="KW-1133">Transmembrane helix</keyword>
<comment type="catalytic activity">
    <reaction evidence="1">
        <text>ATP + protein L-histidine = ADP + protein N-phospho-L-histidine.</text>
        <dbReference type="EC" id="2.7.13.3"/>
    </reaction>
</comment>
<dbReference type="AlphaFoldDB" id="A0A5P2G0T7"/>
<dbReference type="SUPFAM" id="SSF47384">
    <property type="entry name" value="Homodimeric domain of signal transducing histidine kinase"/>
    <property type="match status" value="1"/>
</dbReference>
<dbReference type="CDD" id="cd00082">
    <property type="entry name" value="HisKA"/>
    <property type="match status" value="1"/>
</dbReference>
<dbReference type="InterPro" id="IPR003661">
    <property type="entry name" value="HisK_dim/P_dom"/>
</dbReference>
<sequence length="422" mass="48770">MKLVKKYNKVTIWSTLIILFIGSICFALITRWILMRQLNLELKEEEQEIKEFVHQNQALPAPISFKGESVFFERTHGPIERKIKNEYRFEKIDQKKRPRFHIYRKIEFPIYLKDQWYSGKVIRSQAETEDLIQLLALCTLGLMALLIITLSISNRLIMRKLWVPFQNTLDKAKAFNLAGDKPIQLENSNIDEFNELNSALLVMAKKARTEYESLKSFSENASHEIQTPLAIIKSNLEVLMQTDLMNEAIGKNIQNALNASQRLSKMTASLLLLTKIENRQFVNVCEVDLMNVTNEILDTYDELLQNKNIEIRKNIIAHPIVNMNDVLAEVLISNLIKNAIRHNLESGFIEINATKNSIEFANPGAKLNISPEALFQRFKKETNSNQSLGLGLSISQLIAEQYHLKLDYIYENQLHKLKIQIL</sequence>
<dbReference type="InterPro" id="IPR005467">
    <property type="entry name" value="His_kinase_dom"/>
</dbReference>
<dbReference type="OrthoDB" id="1522504at2"/>
<dbReference type="Pfam" id="PF02518">
    <property type="entry name" value="HATPase_c"/>
    <property type="match status" value="1"/>
</dbReference>
<dbReference type="InterPro" id="IPR036890">
    <property type="entry name" value="HATPase_C_sf"/>
</dbReference>
<dbReference type="PANTHER" id="PTHR45436:SF5">
    <property type="entry name" value="SENSOR HISTIDINE KINASE TRCS"/>
    <property type="match status" value="1"/>
</dbReference>
<keyword evidence="4" id="KW-0808">Transferase</keyword>
<dbReference type="Pfam" id="PF00512">
    <property type="entry name" value="HisKA"/>
    <property type="match status" value="1"/>
</dbReference>
<dbReference type="InterPro" id="IPR036097">
    <property type="entry name" value="HisK_dim/P_sf"/>
</dbReference>
<evidence type="ECO:0000256" key="3">
    <source>
        <dbReference type="ARBA" id="ARBA00022553"/>
    </source>
</evidence>
<evidence type="ECO:0000313" key="10">
    <source>
        <dbReference type="EMBL" id="QES87430.1"/>
    </source>
</evidence>